<evidence type="ECO:0000256" key="1">
    <source>
        <dbReference type="ARBA" id="ARBA00004141"/>
    </source>
</evidence>
<keyword evidence="5" id="KW-0675">Receptor</keyword>
<keyword evidence="8" id="KW-1185">Reference proteome</keyword>
<feature type="transmembrane region" description="Helical" evidence="6">
    <location>
        <begin position="75"/>
        <end position="100"/>
    </location>
</feature>
<evidence type="ECO:0000256" key="2">
    <source>
        <dbReference type="ARBA" id="ARBA00022692"/>
    </source>
</evidence>
<evidence type="ECO:0000256" key="4">
    <source>
        <dbReference type="ARBA" id="ARBA00023136"/>
    </source>
</evidence>
<evidence type="ECO:0000256" key="6">
    <source>
        <dbReference type="SAM" id="Phobius"/>
    </source>
</evidence>
<dbReference type="Pfam" id="PF08395">
    <property type="entry name" value="7tm_7"/>
    <property type="match status" value="1"/>
</dbReference>
<evidence type="ECO:0000313" key="7">
    <source>
        <dbReference type="EMBL" id="OQV15931.1"/>
    </source>
</evidence>
<dbReference type="AlphaFoldDB" id="A0A1W0WL31"/>
<dbReference type="GO" id="GO:0050909">
    <property type="term" value="P:sensory perception of taste"/>
    <property type="evidence" value="ECO:0007669"/>
    <property type="project" value="InterPro"/>
</dbReference>
<feature type="transmembrane region" description="Helical" evidence="6">
    <location>
        <begin position="37"/>
        <end position="59"/>
    </location>
</feature>
<feature type="transmembrane region" description="Helical" evidence="6">
    <location>
        <begin position="383"/>
        <end position="406"/>
    </location>
</feature>
<sequence length="429" mass="49293">MHRIFPAWHILWHLQLIPHGKHDRVDPDQRRTLVKRCLALVLILTTFVTAFLHEGIIWLKNQQLSDLFLNSGNRIVLLLTCSRAILTLLHICLTTTLFLWRAGGIPRYVGKTQTLSERLGIGQTEKHRHRRIFVCLFFVPVFINAGRLLLFLVYLMKLNWLIKPVSYEVLRVSQGVASFAFEWFAEILGSTVTLSIILQVASCARILRECLKAINTRLKALRDRVDDPKDHEVEMRETEREVLEIRVLYEALVKLFCRHEATFSLQILGAIMTTSMTLFAQLSSFFKPDLTVIGVAIYAMGFTVGVYVLFIMCVFPIQLYEESLRTSETLQEIIHKRQLGKNLSYNKPENQMNPREDDPALQLLFSFLQRSITKPLAVSAGSFVYITRSFLITVTAVMAGFLLFIIERVENQQQRSAMSCNCRNSSLTL</sequence>
<feature type="transmembrane region" description="Helical" evidence="6">
    <location>
        <begin position="263"/>
        <end position="286"/>
    </location>
</feature>
<dbReference type="Proteomes" id="UP000192578">
    <property type="component" value="Unassembled WGS sequence"/>
</dbReference>
<evidence type="ECO:0000256" key="5">
    <source>
        <dbReference type="ARBA" id="ARBA00023170"/>
    </source>
</evidence>
<feature type="transmembrane region" description="Helical" evidence="6">
    <location>
        <begin position="292"/>
        <end position="315"/>
    </location>
</feature>
<reference evidence="8" key="1">
    <citation type="submission" date="2017-01" db="EMBL/GenBank/DDBJ databases">
        <title>Comparative genomics of anhydrobiosis in the tardigrade Hypsibius dujardini.</title>
        <authorList>
            <person name="Yoshida Y."/>
            <person name="Koutsovoulos G."/>
            <person name="Laetsch D."/>
            <person name="Stevens L."/>
            <person name="Kumar S."/>
            <person name="Horikawa D."/>
            <person name="Ishino K."/>
            <person name="Komine S."/>
            <person name="Tomita M."/>
            <person name="Blaxter M."/>
            <person name="Arakawa K."/>
        </authorList>
    </citation>
    <scope>NUCLEOTIDE SEQUENCE [LARGE SCALE GENOMIC DNA]</scope>
    <source>
        <strain evidence="8">Z151</strain>
    </source>
</reference>
<evidence type="ECO:0000256" key="3">
    <source>
        <dbReference type="ARBA" id="ARBA00022989"/>
    </source>
</evidence>
<dbReference type="GO" id="GO:0051606">
    <property type="term" value="P:detection of stimulus"/>
    <property type="evidence" value="ECO:0007669"/>
    <property type="project" value="UniProtKB-ARBA"/>
</dbReference>
<organism evidence="7 8">
    <name type="scientific">Hypsibius exemplaris</name>
    <name type="common">Freshwater tardigrade</name>
    <dbReference type="NCBI Taxonomy" id="2072580"/>
    <lineage>
        <taxon>Eukaryota</taxon>
        <taxon>Metazoa</taxon>
        <taxon>Ecdysozoa</taxon>
        <taxon>Tardigrada</taxon>
        <taxon>Eutardigrada</taxon>
        <taxon>Parachela</taxon>
        <taxon>Hypsibioidea</taxon>
        <taxon>Hypsibiidae</taxon>
        <taxon>Hypsibius</taxon>
    </lineage>
</organism>
<comment type="caution">
    <text evidence="7">The sequence shown here is derived from an EMBL/GenBank/DDBJ whole genome shotgun (WGS) entry which is preliminary data.</text>
</comment>
<dbReference type="EMBL" id="MTYJ01000080">
    <property type="protein sequence ID" value="OQV15931.1"/>
    <property type="molecule type" value="Genomic_DNA"/>
</dbReference>
<proteinExistence type="predicted"/>
<gene>
    <name evidence="7" type="ORF">BV898_09854</name>
</gene>
<dbReference type="PANTHER" id="PTHR21421">
    <property type="entry name" value="GUSTATORY RECEPTOR"/>
    <property type="match status" value="1"/>
</dbReference>
<keyword evidence="2 6" id="KW-0812">Transmembrane</keyword>
<evidence type="ECO:0000313" key="8">
    <source>
        <dbReference type="Proteomes" id="UP000192578"/>
    </source>
</evidence>
<keyword evidence="3 6" id="KW-1133">Transmembrane helix</keyword>
<protein>
    <recommendedName>
        <fullName evidence="9">Gustatory receptor</fullName>
    </recommendedName>
</protein>
<dbReference type="InterPro" id="IPR013604">
    <property type="entry name" value="7TM_chemorcpt"/>
</dbReference>
<accession>A0A1W0WL31</accession>
<name>A0A1W0WL31_HYPEX</name>
<dbReference type="GO" id="GO:0016020">
    <property type="term" value="C:membrane"/>
    <property type="evidence" value="ECO:0007669"/>
    <property type="project" value="UniProtKB-SubCell"/>
</dbReference>
<evidence type="ECO:0008006" key="9">
    <source>
        <dbReference type="Google" id="ProtNLM"/>
    </source>
</evidence>
<feature type="transmembrane region" description="Helical" evidence="6">
    <location>
        <begin position="176"/>
        <end position="198"/>
    </location>
</feature>
<dbReference type="GO" id="GO:0038023">
    <property type="term" value="F:signaling receptor activity"/>
    <property type="evidence" value="ECO:0007669"/>
    <property type="project" value="UniProtKB-ARBA"/>
</dbReference>
<comment type="subcellular location">
    <subcellularLocation>
        <location evidence="1">Membrane</location>
        <topology evidence="1">Multi-pass membrane protein</topology>
    </subcellularLocation>
</comment>
<keyword evidence="4 6" id="KW-0472">Membrane</keyword>
<dbReference type="PANTHER" id="PTHR21421:SF29">
    <property type="entry name" value="GUSTATORY RECEPTOR 5A FOR TREHALOSE-RELATED"/>
    <property type="match status" value="1"/>
</dbReference>
<feature type="transmembrane region" description="Helical" evidence="6">
    <location>
        <begin position="132"/>
        <end position="156"/>
    </location>
</feature>